<keyword evidence="6 11" id="KW-1133">Transmembrane helix</keyword>
<dbReference type="AlphaFoldDB" id="A0AAX6QBN5"/>
<name>A0AAX6QBN5_HETGA</name>
<evidence type="ECO:0000256" key="7">
    <source>
        <dbReference type="ARBA" id="ARBA00023040"/>
    </source>
</evidence>
<evidence type="ECO:0000256" key="2">
    <source>
        <dbReference type="ARBA" id="ARBA00022475"/>
    </source>
</evidence>
<dbReference type="SUPFAM" id="SSF81321">
    <property type="entry name" value="Family A G protein-coupled receptor-like"/>
    <property type="match status" value="1"/>
</dbReference>
<evidence type="ECO:0000256" key="8">
    <source>
        <dbReference type="ARBA" id="ARBA00023136"/>
    </source>
</evidence>
<feature type="transmembrane region" description="Helical" evidence="11">
    <location>
        <begin position="212"/>
        <end position="238"/>
    </location>
</feature>
<comment type="subcellular location">
    <subcellularLocation>
        <location evidence="1">Cell membrane</location>
        <topology evidence="1">Multi-pass membrane protein</topology>
    </subcellularLocation>
</comment>
<dbReference type="InterPro" id="IPR000725">
    <property type="entry name" value="Olfact_rcpt"/>
</dbReference>
<keyword evidence="2" id="KW-1003">Cell membrane</keyword>
<evidence type="ECO:0000256" key="5">
    <source>
        <dbReference type="ARBA" id="ARBA00022725"/>
    </source>
</evidence>
<dbReference type="InterPro" id="IPR000276">
    <property type="entry name" value="GPCR_Rhodpsn"/>
</dbReference>
<gene>
    <name evidence="14" type="primary">LOC101707833</name>
</gene>
<dbReference type="Gene3D" id="1.20.1070.10">
    <property type="entry name" value="Rhodopsin 7-helix transmembrane proteins"/>
    <property type="match status" value="1"/>
</dbReference>
<protein>
    <submittedName>
        <fullName evidence="14">Olfactory receptor 10AG1-like</fullName>
    </submittedName>
</protein>
<proteinExistence type="predicted"/>
<keyword evidence="3" id="KW-0716">Sensory transduction</keyword>
<keyword evidence="9" id="KW-0675">Receptor</keyword>
<dbReference type="FunFam" id="1.20.1070.10:FF:000001">
    <property type="entry name" value="Olfactory receptor"/>
    <property type="match status" value="1"/>
</dbReference>
<keyword evidence="8 11" id="KW-0472">Membrane</keyword>
<dbReference type="Proteomes" id="UP000694906">
    <property type="component" value="Unplaced"/>
</dbReference>
<evidence type="ECO:0000256" key="4">
    <source>
        <dbReference type="ARBA" id="ARBA00022692"/>
    </source>
</evidence>
<evidence type="ECO:0000256" key="11">
    <source>
        <dbReference type="SAM" id="Phobius"/>
    </source>
</evidence>
<evidence type="ECO:0000256" key="3">
    <source>
        <dbReference type="ARBA" id="ARBA00022606"/>
    </source>
</evidence>
<dbReference type="CDD" id="cd15225">
    <property type="entry name" value="7tmA_OR10A-like"/>
    <property type="match status" value="1"/>
</dbReference>
<evidence type="ECO:0000313" key="14">
    <source>
        <dbReference type="RefSeq" id="XP_004869973.2"/>
    </source>
</evidence>
<reference evidence="14" key="1">
    <citation type="submission" date="2025-08" db="UniProtKB">
        <authorList>
            <consortium name="RefSeq"/>
        </authorList>
    </citation>
    <scope>IDENTIFICATION</scope>
</reference>
<feature type="transmembrane region" description="Helical" evidence="11">
    <location>
        <begin position="128"/>
        <end position="147"/>
    </location>
</feature>
<feature type="transmembrane region" description="Helical" evidence="11">
    <location>
        <begin position="159"/>
        <end position="180"/>
    </location>
</feature>
<evidence type="ECO:0000256" key="6">
    <source>
        <dbReference type="ARBA" id="ARBA00022989"/>
    </source>
</evidence>
<evidence type="ECO:0000256" key="1">
    <source>
        <dbReference type="ARBA" id="ARBA00004651"/>
    </source>
</evidence>
<feature type="transmembrane region" description="Helical" evidence="11">
    <location>
        <begin position="288"/>
        <end position="307"/>
    </location>
</feature>
<dbReference type="InterPro" id="IPR017452">
    <property type="entry name" value="GPCR_Rhodpsn_7TM"/>
</dbReference>
<dbReference type="GO" id="GO:0004930">
    <property type="term" value="F:G protein-coupled receptor activity"/>
    <property type="evidence" value="ECO:0007669"/>
    <property type="project" value="UniProtKB-KW"/>
</dbReference>
<dbReference type="Pfam" id="PF13853">
    <property type="entry name" value="7tm_4"/>
    <property type="match status" value="1"/>
</dbReference>
<dbReference type="PROSITE" id="PS50262">
    <property type="entry name" value="G_PROTEIN_RECEP_F1_2"/>
    <property type="match status" value="1"/>
</dbReference>
<keyword evidence="7" id="KW-0297">G-protein coupled receptor</keyword>
<dbReference type="PANTHER" id="PTHR26453">
    <property type="entry name" value="OLFACTORY RECEPTOR"/>
    <property type="match status" value="1"/>
</dbReference>
<dbReference type="GeneID" id="101707833"/>
<feature type="transmembrane region" description="Helical" evidence="11">
    <location>
        <begin position="40"/>
        <end position="63"/>
    </location>
</feature>
<feature type="transmembrane region" description="Helical" evidence="11">
    <location>
        <begin position="75"/>
        <end position="93"/>
    </location>
</feature>
<evidence type="ECO:0000256" key="10">
    <source>
        <dbReference type="ARBA" id="ARBA00023224"/>
    </source>
</evidence>
<keyword evidence="13" id="KW-1185">Reference proteome</keyword>
<dbReference type="PRINTS" id="PR00245">
    <property type="entry name" value="OLFACTORYR"/>
</dbReference>
<keyword evidence="5" id="KW-0552">Olfaction</keyword>
<accession>A0AAX6QBN5</accession>
<evidence type="ECO:0000256" key="9">
    <source>
        <dbReference type="ARBA" id="ARBA00023170"/>
    </source>
</evidence>
<dbReference type="PRINTS" id="PR00237">
    <property type="entry name" value="GPCRRHODOPSN"/>
</dbReference>
<organism evidence="13 14">
    <name type="scientific">Heterocephalus glaber</name>
    <name type="common">Naked mole rat</name>
    <dbReference type="NCBI Taxonomy" id="10181"/>
    <lineage>
        <taxon>Eukaryota</taxon>
        <taxon>Metazoa</taxon>
        <taxon>Chordata</taxon>
        <taxon>Craniata</taxon>
        <taxon>Vertebrata</taxon>
        <taxon>Euteleostomi</taxon>
        <taxon>Mammalia</taxon>
        <taxon>Eutheria</taxon>
        <taxon>Euarchontoglires</taxon>
        <taxon>Glires</taxon>
        <taxon>Rodentia</taxon>
        <taxon>Hystricomorpha</taxon>
        <taxon>Bathyergidae</taxon>
        <taxon>Heterocephalus</taxon>
    </lineage>
</organism>
<evidence type="ECO:0000259" key="12">
    <source>
        <dbReference type="PROSITE" id="PS50262"/>
    </source>
</evidence>
<dbReference type="RefSeq" id="XP_004869973.2">
    <property type="nucleotide sequence ID" value="XM_004869916.2"/>
</dbReference>
<dbReference type="GO" id="GO:0005886">
    <property type="term" value="C:plasma membrane"/>
    <property type="evidence" value="ECO:0007669"/>
    <property type="project" value="UniProtKB-SubCell"/>
</dbReference>
<keyword evidence="4 11" id="KW-0812">Transmembrane</keyword>
<dbReference type="KEGG" id="hgl:101707833"/>
<sequence length="370" mass="41868">MKPEYTISTEDMQMGTEISNTTTLVEFVLLAFSDIPNLQWILFGTVLLMYLTILICNSLIILIAKVDLALQMPMYFFLSNFSLVEICYITVTIPRMLMELCTQKGNISLVACATQMCFVLMLRGTEYLLLTAMAYDCYVAICHPLHYGLIMNPKFCMQLVAACWISTVPVMIGHTCQIFSLPFCGSNRINHFFCDIPSVLKLACGDTFSNEIAIYVVAVVFATFPFLLIIISYGRIVCSILRMPLVCGRAKVFSTCSSHLTVLVLFYRTGSITYLQPKPRQAEDTGKLLSLFYTVLIPTLNPIIYSLRNKDIMLALRKLLSYQHRICENQCLLVPHSLNTKATLVRYFCERDIGQHKCDAIFTDSFCDDA</sequence>
<dbReference type="GO" id="GO:0004984">
    <property type="term" value="F:olfactory receptor activity"/>
    <property type="evidence" value="ECO:0007669"/>
    <property type="project" value="InterPro"/>
</dbReference>
<evidence type="ECO:0000313" key="13">
    <source>
        <dbReference type="Proteomes" id="UP000694906"/>
    </source>
</evidence>
<keyword evidence="10" id="KW-0807">Transducer</keyword>
<feature type="domain" description="G-protein coupled receptors family 1 profile" evidence="12">
    <location>
        <begin position="56"/>
        <end position="305"/>
    </location>
</feature>